<dbReference type="SMART" id="SM00587">
    <property type="entry name" value="CHK"/>
    <property type="match status" value="1"/>
</dbReference>
<proteinExistence type="predicted"/>
<feature type="domain" description="CHK kinase-like" evidence="1">
    <location>
        <begin position="155"/>
        <end position="347"/>
    </location>
</feature>
<dbReference type="InterPro" id="IPR011009">
    <property type="entry name" value="Kinase-like_dom_sf"/>
</dbReference>
<keyword evidence="2" id="KW-1185">Reference proteome</keyword>
<organism evidence="2 3">
    <name type="scientific">Parastrongyloides trichosuri</name>
    <name type="common">Possum-specific nematode worm</name>
    <dbReference type="NCBI Taxonomy" id="131310"/>
    <lineage>
        <taxon>Eukaryota</taxon>
        <taxon>Metazoa</taxon>
        <taxon>Ecdysozoa</taxon>
        <taxon>Nematoda</taxon>
        <taxon>Chromadorea</taxon>
        <taxon>Rhabditida</taxon>
        <taxon>Tylenchina</taxon>
        <taxon>Panagrolaimomorpha</taxon>
        <taxon>Strongyloidoidea</taxon>
        <taxon>Strongyloididae</taxon>
        <taxon>Parastrongyloides</taxon>
    </lineage>
</organism>
<dbReference type="PANTHER" id="PTHR23020">
    <property type="entry name" value="UNCHARACTERIZED NUCLEAR HORMONE RECEPTOR-RELATED"/>
    <property type="match status" value="1"/>
</dbReference>
<dbReference type="AlphaFoldDB" id="A0A0N4ZZF0"/>
<protein>
    <submittedName>
        <fullName evidence="3">CHK domain-containing protein</fullName>
    </submittedName>
</protein>
<evidence type="ECO:0000313" key="3">
    <source>
        <dbReference type="WBParaSite" id="PTRK_0001426000.1"/>
    </source>
</evidence>
<dbReference type="SUPFAM" id="SSF56112">
    <property type="entry name" value="Protein kinase-like (PK-like)"/>
    <property type="match status" value="1"/>
</dbReference>
<sequence length="429" mass="50285">MDVLEIFKFKDQGEEMFVGGSVTNEWIVECLEKNDHKFTQYREDDKILRIDAYDISDGKGFLSKVYKVSIHLDNHKKDPYIIIVKIPGEESIRESFDKQKINIQKTDDKTLSHITRFHNVECTFYIYIAPLIRGLKYPKCYGAQAYEIGKKDGAVIMQYLGSNSKTIPFYVGLNVSQTVSVLEEVYKLHKYSLINPNDQWKGRFEPPYQQKTFKKIEGYIKNTWGKTKKYMSSEMIKEIEDDVLILMDNYAVIASEAYDEIEPCDNNQGVLTHGDMWINNFMFKTDINGNCTNELRAIIDWQTVHEGSIGLDIARVLIVSAPPDVRRELEKNYLPDHYKRLTSTLRREKKPFKISYDGFMYNYKICMVEQSLMLIMMIGFALQEFNIPEKEDYVWDARKFNIGARIYFALFDSIKICQELKPEWLKKIN</sequence>
<dbReference type="PANTHER" id="PTHR23020:SF41">
    <property type="entry name" value="AMINOGLYCOSIDE PHOSPHOTRANSFERASE DOMAIN-CONTAINING PROTEIN"/>
    <property type="match status" value="1"/>
</dbReference>
<dbReference type="Proteomes" id="UP000038045">
    <property type="component" value="Unplaced"/>
</dbReference>
<dbReference type="InterPro" id="IPR052961">
    <property type="entry name" value="Oxido-Kinase-like_Enzymes"/>
</dbReference>
<dbReference type="Pfam" id="PF07914">
    <property type="entry name" value="DUF1679"/>
    <property type="match status" value="1"/>
</dbReference>
<reference evidence="3" key="1">
    <citation type="submission" date="2017-02" db="UniProtKB">
        <authorList>
            <consortium name="WormBaseParasite"/>
        </authorList>
    </citation>
    <scope>IDENTIFICATION</scope>
</reference>
<name>A0A0N4ZZF0_PARTI</name>
<evidence type="ECO:0000313" key="2">
    <source>
        <dbReference type="Proteomes" id="UP000038045"/>
    </source>
</evidence>
<evidence type="ECO:0000259" key="1">
    <source>
        <dbReference type="SMART" id="SM00587"/>
    </source>
</evidence>
<dbReference type="InterPro" id="IPR012877">
    <property type="entry name" value="Dhs-27"/>
</dbReference>
<dbReference type="InterPro" id="IPR015897">
    <property type="entry name" value="CHK_kinase-like"/>
</dbReference>
<accession>A0A0N4ZZF0</accession>
<dbReference type="WBParaSite" id="PTRK_0001426000.1">
    <property type="protein sequence ID" value="PTRK_0001426000.1"/>
    <property type="gene ID" value="PTRK_0001426000"/>
</dbReference>
<dbReference type="Gene3D" id="3.90.1200.10">
    <property type="match status" value="1"/>
</dbReference>